<dbReference type="Proteomes" id="UP000185151">
    <property type="component" value="Unassembled WGS sequence"/>
</dbReference>
<dbReference type="RefSeq" id="WP_074296046.1">
    <property type="nucleotide sequence ID" value="NZ_FSRU01000001.1"/>
</dbReference>
<evidence type="ECO:0000259" key="3">
    <source>
        <dbReference type="Pfam" id="PF07510"/>
    </source>
</evidence>
<evidence type="ECO:0000313" key="4">
    <source>
        <dbReference type="EMBL" id="SIO37214.1"/>
    </source>
</evidence>
<dbReference type="PANTHER" id="PTHR35149">
    <property type="entry name" value="SLL5132 PROTEIN"/>
    <property type="match status" value="1"/>
</dbReference>
<dbReference type="PANTHER" id="PTHR35149:SF1">
    <property type="entry name" value="DUF5655 DOMAIN-CONTAINING PROTEIN"/>
    <property type="match status" value="1"/>
</dbReference>
<sequence length="769" mass="86201">MQPTYISVGKLFGDQVRHTVPLFQRPYVWVREDQWEPLWEDIAGLLDRIERRVDGQSVAGHFLGTVVLEQTPNATGSLPRREVIDGQQRLTTLQLMLKAAEHALSHALDSADESQRRPIDVAHRQIAPLTINPGWSTEDEQYKVWPTNEDRAPFTSVMDSKATDTWAKPTNRMAEAYAYFRDMFQTYLSGADVGQRAQRFAAALKDHLRLIVLDLDTEDEPQAIFETLNAHGTPLLPADLIKNWLLWEANRQQVNIAPLYDAYWKQFDRDHGYWRARVGVGHAARARIDTFLQNWLSKETLEQVSPKHLYDRFLRYMAVLKKRSLGELIDVAQLMSAVKADALRYQRIANATGTTRFDAFLRRLAVLDVTVFQPLLLFIMGRPNITIADLDDVAVVLESYFVRRMVCGMQTRGAGSMALALVRVVAQIPEGMGIAASLESYLLAAAGADQWPNDSVFQLDWRTRRFYGGLKRERVNMILQAIEEAYQKSTSSKAEPLLTFDFSQLEIEHIMPQKWREHWPLGDGQIADGRDIVVHGIGNLTLVSKKLNPNLSNAPWISENGGKSKREGLEEHSKLELNRWLLKHNGIWDETSIATRADELFKQAMILWPIPSKSAPDTSTSDTGTTPPIESSTRSAPIMTNTDLATAVSRASSSAGVSAADSISNFYVTLQPTYFNMGFFNVTVKASDLFPAAGGSIKIVCGSEKLVVDGRFDRSTNTNGAPRVFGYAPLKNWFQQNLAPMEEFVVEMIGPSTISVNKSQPGASTSSLR</sequence>
<gene>
    <name evidence="4" type="ORF">SAMN05444165_2625</name>
</gene>
<accession>A0A1N6IYQ3</accession>
<feature type="domain" description="GmrSD restriction endonucleases N-terminal" evidence="2">
    <location>
        <begin position="9"/>
        <end position="246"/>
    </location>
</feature>
<feature type="domain" description="GmrSD restriction endonucleases C-terminal" evidence="3">
    <location>
        <begin position="451"/>
        <end position="602"/>
    </location>
</feature>
<dbReference type="AlphaFoldDB" id="A0A1N6IYQ3"/>
<dbReference type="Pfam" id="PF03235">
    <property type="entry name" value="GmrSD_N"/>
    <property type="match status" value="1"/>
</dbReference>
<dbReference type="Pfam" id="PF07510">
    <property type="entry name" value="GmrSD_C"/>
    <property type="match status" value="1"/>
</dbReference>
<dbReference type="OrthoDB" id="3654724at2"/>
<evidence type="ECO:0000259" key="2">
    <source>
        <dbReference type="Pfam" id="PF03235"/>
    </source>
</evidence>
<protein>
    <recommendedName>
        <fullName evidence="6">DUF262 domain-containing protein</fullName>
    </recommendedName>
</protein>
<name>A0A1N6IYQ3_9BURK</name>
<evidence type="ECO:0008006" key="6">
    <source>
        <dbReference type="Google" id="ProtNLM"/>
    </source>
</evidence>
<dbReference type="InterPro" id="IPR011089">
    <property type="entry name" value="GmrSD_C"/>
</dbReference>
<evidence type="ECO:0000313" key="5">
    <source>
        <dbReference type="Proteomes" id="UP000185151"/>
    </source>
</evidence>
<dbReference type="EMBL" id="FSRU01000001">
    <property type="protein sequence ID" value="SIO37214.1"/>
    <property type="molecule type" value="Genomic_DNA"/>
</dbReference>
<proteinExistence type="predicted"/>
<evidence type="ECO:0000256" key="1">
    <source>
        <dbReference type="SAM" id="MobiDB-lite"/>
    </source>
</evidence>
<organism evidence="4 5">
    <name type="scientific">Paraburkholderia phenazinium</name>
    <dbReference type="NCBI Taxonomy" id="60549"/>
    <lineage>
        <taxon>Bacteria</taxon>
        <taxon>Pseudomonadati</taxon>
        <taxon>Pseudomonadota</taxon>
        <taxon>Betaproteobacteria</taxon>
        <taxon>Burkholderiales</taxon>
        <taxon>Burkholderiaceae</taxon>
        <taxon>Paraburkholderia</taxon>
    </lineage>
</organism>
<feature type="region of interest" description="Disordered" evidence="1">
    <location>
        <begin position="612"/>
        <end position="637"/>
    </location>
</feature>
<keyword evidence="5" id="KW-1185">Reference proteome</keyword>
<dbReference type="InterPro" id="IPR004919">
    <property type="entry name" value="GmrSD_N"/>
</dbReference>
<feature type="compositionally biased region" description="Low complexity" evidence="1">
    <location>
        <begin position="616"/>
        <end position="628"/>
    </location>
</feature>
<reference evidence="4 5" key="1">
    <citation type="submission" date="2016-11" db="EMBL/GenBank/DDBJ databases">
        <authorList>
            <person name="Jaros S."/>
            <person name="Januszkiewicz K."/>
            <person name="Wedrychowicz H."/>
        </authorList>
    </citation>
    <scope>NUCLEOTIDE SEQUENCE [LARGE SCALE GENOMIC DNA]</scope>
    <source>
        <strain evidence="4 5">GAS95</strain>
    </source>
</reference>